<dbReference type="Proteomes" id="UP001501243">
    <property type="component" value="Unassembled WGS sequence"/>
</dbReference>
<evidence type="ECO:0000313" key="3">
    <source>
        <dbReference type="Proteomes" id="UP001501243"/>
    </source>
</evidence>
<organism evidence="2 3">
    <name type="scientific">Hymenobacter ginsengisoli</name>
    <dbReference type="NCBI Taxonomy" id="1051626"/>
    <lineage>
        <taxon>Bacteria</taxon>
        <taxon>Pseudomonadati</taxon>
        <taxon>Bacteroidota</taxon>
        <taxon>Cytophagia</taxon>
        <taxon>Cytophagales</taxon>
        <taxon>Hymenobacteraceae</taxon>
        <taxon>Hymenobacter</taxon>
    </lineage>
</organism>
<feature type="region of interest" description="Disordered" evidence="1">
    <location>
        <begin position="30"/>
        <end position="50"/>
    </location>
</feature>
<proteinExistence type="predicted"/>
<reference evidence="3" key="1">
    <citation type="journal article" date="2019" name="Int. J. Syst. Evol. Microbiol.">
        <title>The Global Catalogue of Microorganisms (GCM) 10K type strain sequencing project: providing services to taxonomists for standard genome sequencing and annotation.</title>
        <authorList>
            <consortium name="The Broad Institute Genomics Platform"/>
            <consortium name="The Broad Institute Genome Sequencing Center for Infectious Disease"/>
            <person name="Wu L."/>
            <person name="Ma J."/>
        </authorList>
    </citation>
    <scope>NUCLEOTIDE SEQUENCE [LARGE SCALE GENOMIC DNA]</scope>
    <source>
        <strain evidence="3">JCM 17841</strain>
    </source>
</reference>
<protein>
    <submittedName>
        <fullName evidence="2">Uncharacterized protein</fullName>
    </submittedName>
</protein>
<evidence type="ECO:0000313" key="2">
    <source>
        <dbReference type="EMBL" id="GAA4492924.1"/>
    </source>
</evidence>
<gene>
    <name evidence="2" type="ORF">GCM10023172_00810</name>
</gene>
<name>A0ABP8PTH7_9BACT</name>
<comment type="caution">
    <text evidence="2">The sequence shown here is derived from an EMBL/GenBank/DDBJ whole genome shotgun (WGS) entry which is preliminary data.</text>
</comment>
<accession>A0ABP8PTH7</accession>
<sequence>MLGQETIDLMCTKERPLAVEVAPKATGKAAKPAAPEFRRPRLHSGNYPDAPRDAGAFGPVGLLGAIGRWARRTKQQGRGREVLATLAGQPLHVISYEQINQVRFDHHTTRLALDHDLTRIVDSLYLGTQFYSEAGNPGTPFGKPEFKTFCLMAGRFLQSFTTAAFTDFIAFRAEYAADIEPLFTEYFRTMKPEIVASAGELGRWLNRTAYFEAKAEAEDFPSKKKGKDQQIKEGKAKILVVLESAALSAKSPEAMISQVLTQAGRMSLDEAPDEARRFVDAANTGEITHEQAKHLLIAYMRLRSVGKSKAVAEKVEAANSADSELPATEDYDHSIDN</sequence>
<keyword evidence="3" id="KW-1185">Reference proteome</keyword>
<dbReference type="EMBL" id="BAABGQ010000001">
    <property type="protein sequence ID" value="GAA4492924.1"/>
    <property type="molecule type" value="Genomic_DNA"/>
</dbReference>
<feature type="region of interest" description="Disordered" evidence="1">
    <location>
        <begin position="314"/>
        <end position="337"/>
    </location>
</feature>
<evidence type="ECO:0000256" key="1">
    <source>
        <dbReference type="SAM" id="MobiDB-lite"/>
    </source>
</evidence>